<accession>A0A2S8F389</accession>
<reference evidence="1 2" key="1">
    <citation type="submission" date="2018-02" db="EMBL/GenBank/DDBJ databases">
        <title>Comparative genomes isolates from brazilian mangrove.</title>
        <authorList>
            <person name="Araujo J.E."/>
            <person name="Taketani R.G."/>
            <person name="Silva M.C.P."/>
            <person name="Loureco M.V."/>
            <person name="Andreote F.D."/>
        </authorList>
    </citation>
    <scope>NUCLEOTIDE SEQUENCE [LARGE SCALE GENOMIC DNA]</scope>
    <source>
        <strain evidence="1 2">NAP PRIS-MGV</strain>
    </source>
</reference>
<protein>
    <submittedName>
        <fullName evidence="1">Uncharacterized protein</fullName>
    </submittedName>
</protein>
<gene>
    <name evidence="1" type="ORF">C5Y98_29985</name>
</gene>
<evidence type="ECO:0000313" key="1">
    <source>
        <dbReference type="EMBL" id="PQO26613.1"/>
    </source>
</evidence>
<organism evidence="1 2">
    <name type="scientific">Blastopirellula marina</name>
    <dbReference type="NCBI Taxonomy" id="124"/>
    <lineage>
        <taxon>Bacteria</taxon>
        <taxon>Pseudomonadati</taxon>
        <taxon>Planctomycetota</taxon>
        <taxon>Planctomycetia</taxon>
        <taxon>Pirellulales</taxon>
        <taxon>Pirellulaceae</taxon>
        <taxon>Blastopirellula</taxon>
    </lineage>
</organism>
<dbReference type="EMBL" id="PUIB01000030">
    <property type="protein sequence ID" value="PQO26613.1"/>
    <property type="molecule type" value="Genomic_DNA"/>
</dbReference>
<name>A0A2S8F389_9BACT</name>
<dbReference type="AlphaFoldDB" id="A0A2S8F389"/>
<dbReference type="Proteomes" id="UP000239388">
    <property type="component" value="Unassembled WGS sequence"/>
</dbReference>
<sequence>MIAYLFGVWVLLSCPLGNEYMSELHKRIGGLYQATLGETLGLSVTGSPYYIHSGEPFNDDHLLELELTEGEGAGQTIHYNEIFAGGSQANQRMQSLAHYVAMQVRMGEDGEAAQFAKSLAAQTFRDSGANRGVFRVRRHTFQPMELAAGQSEDPNDPGYFEQVYSADVWLDRDGKVQVLKRDSLEHVAPAVESQP</sequence>
<proteinExistence type="predicted"/>
<comment type="caution">
    <text evidence="1">The sequence shown here is derived from an EMBL/GenBank/DDBJ whole genome shotgun (WGS) entry which is preliminary data.</text>
</comment>
<evidence type="ECO:0000313" key="2">
    <source>
        <dbReference type="Proteomes" id="UP000239388"/>
    </source>
</evidence>